<dbReference type="EMBL" id="FUZP01000001">
    <property type="protein sequence ID" value="SKC52983.1"/>
    <property type="molecule type" value="Genomic_DNA"/>
</dbReference>
<proteinExistence type="predicted"/>
<dbReference type="STRING" id="123320.SAMN06309945_1724"/>
<evidence type="ECO:0000313" key="4">
    <source>
        <dbReference type="Proteomes" id="UP000190857"/>
    </source>
</evidence>
<organism evidence="3 4">
    <name type="scientific">Okibacterium fritillariae</name>
    <dbReference type="NCBI Taxonomy" id="123320"/>
    <lineage>
        <taxon>Bacteria</taxon>
        <taxon>Bacillati</taxon>
        <taxon>Actinomycetota</taxon>
        <taxon>Actinomycetes</taxon>
        <taxon>Micrococcales</taxon>
        <taxon>Microbacteriaceae</taxon>
        <taxon>Okibacterium</taxon>
    </lineage>
</organism>
<evidence type="ECO:0000259" key="1">
    <source>
        <dbReference type="Pfam" id="PF18367"/>
    </source>
</evidence>
<evidence type="ECO:0000313" key="3">
    <source>
        <dbReference type="EMBL" id="SKC52983.1"/>
    </source>
</evidence>
<feature type="domain" description="DNA-binding protein Rv2175c wHTH" evidence="2">
    <location>
        <begin position="38"/>
        <end position="82"/>
    </location>
</feature>
<dbReference type="Pfam" id="PF21531">
    <property type="entry name" value="Rv2175c_wHTH"/>
    <property type="match status" value="1"/>
</dbReference>
<dbReference type="Proteomes" id="UP000190857">
    <property type="component" value="Unassembled WGS sequence"/>
</dbReference>
<keyword evidence="4" id="KW-1185">Reference proteome</keyword>
<dbReference type="Pfam" id="PF18367">
    <property type="entry name" value="Rv2175c_C"/>
    <property type="match status" value="1"/>
</dbReference>
<dbReference type="AlphaFoldDB" id="A0A1T5JP21"/>
<gene>
    <name evidence="3" type="ORF">SAMN06309945_1724</name>
</gene>
<dbReference type="InterPro" id="IPR041098">
    <property type="entry name" value="Rv2175c_C"/>
</dbReference>
<dbReference type="GO" id="GO:0003677">
    <property type="term" value="F:DNA binding"/>
    <property type="evidence" value="ECO:0007669"/>
    <property type="project" value="InterPro"/>
</dbReference>
<reference evidence="3 4" key="1">
    <citation type="submission" date="2017-02" db="EMBL/GenBank/DDBJ databases">
        <authorList>
            <person name="Peterson S.W."/>
        </authorList>
    </citation>
    <scope>NUCLEOTIDE SEQUENCE [LARGE SCALE GENOMIC DNA]</scope>
    <source>
        <strain evidence="3 4">VKM Ac-2059</strain>
    </source>
</reference>
<dbReference type="InterPro" id="IPR048576">
    <property type="entry name" value="Rv2175c_wHTH"/>
</dbReference>
<sequence length="143" mass="16212">MSGVRGARVIRRRFAARLLFRAPGSWQTRGVTDAFSHHEWLTVPDLVELLDLSQSRVRRLIEDRHLLAVRRDNILSVPAVFLRDNEPLHELRGTLFVLADSGFSDDEAMDWLLSEDESLGVSPIEALRSGRKTEVRRVAQALG</sequence>
<evidence type="ECO:0000259" key="2">
    <source>
        <dbReference type="Pfam" id="PF21531"/>
    </source>
</evidence>
<name>A0A1T5JP21_9MICO</name>
<accession>A0A1T5JP21</accession>
<dbReference type="OrthoDB" id="3784042at2"/>
<feature type="domain" description="Rv2175c C-terminal" evidence="1">
    <location>
        <begin position="89"/>
        <end position="143"/>
    </location>
</feature>
<protein>
    <submittedName>
        <fullName evidence="3">Uncharacterized protein</fullName>
    </submittedName>
</protein>